<feature type="transmembrane region" description="Helical" evidence="8">
    <location>
        <begin position="221"/>
        <end position="243"/>
    </location>
</feature>
<dbReference type="GO" id="GO:0055085">
    <property type="term" value="P:transmembrane transport"/>
    <property type="evidence" value="ECO:0007669"/>
    <property type="project" value="InterPro"/>
</dbReference>
<evidence type="ECO:0000256" key="8">
    <source>
        <dbReference type="RuleBase" id="RU363032"/>
    </source>
</evidence>
<evidence type="ECO:0000256" key="1">
    <source>
        <dbReference type="ARBA" id="ARBA00004429"/>
    </source>
</evidence>
<dbReference type="Pfam" id="PF00528">
    <property type="entry name" value="BPD_transp_1"/>
    <property type="match status" value="1"/>
</dbReference>
<organism evidence="10 11">
    <name type="scientific">Raoultella planticola</name>
    <name type="common">Klebsiella planticola</name>
    <dbReference type="NCBI Taxonomy" id="575"/>
    <lineage>
        <taxon>Bacteria</taxon>
        <taxon>Pseudomonadati</taxon>
        <taxon>Pseudomonadota</taxon>
        <taxon>Gammaproteobacteria</taxon>
        <taxon>Enterobacterales</taxon>
        <taxon>Enterobacteriaceae</taxon>
        <taxon>Klebsiella/Raoultella group</taxon>
        <taxon>Raoultella</taxon>
    </lineage>
</organism>
<keyword evidence="5 8" id="KW-0812">Transmembrane</keyword>
<comment type="caution">
    <text evidence="10">The sequence shown here is derived from an EMBL/GenBank/DDBJ whole genome shotgun (WGS) entry which is preliminary data.</text>
</comment>
<feature type="transmembrane region" description="Helical" evidence="8">
    <location>
        <begin position="100"/>
        <end position="120"/>
    </location>
</feature>
<feature type="domain" description="ABC transmembrane type-1" evidence="9">
    <location>
        <begin position="56"/>
        <end position="240"/>
    </location>
</feature>
<evidence type="ECO:0000256" key="5">
    <source>
        <dbReference type="ARBA" id="ARBA00022692"/>
    </source>
</evidence>
<evidence type="ECO:0000256" key="4">
    <source>
        <dbReference type="ARBA" id="ARBA00022519"/>
    </source>
</evidence>
<evidence type="ECO:0000256" key="6">
    <source>
        <dbReference type="ARBA" id="ARBA00022989"/>
    </source>
</evidence>
<keyword evidence="3" id="KW-1003">Cell membrane</keyword>
<dbReference type="AlphaFoldDB" id="A0A443VF14"/>
<keyword evidence="2 8" id="KW-0813">Transport</keyword>
<dbReference type="InterPro" id="IPR035906">
    <property type="entry name" value="MetI-like_sf"/>
</dbReference>
<gene>
    <name evidence="10" type="ORF">DN603_27425</name>
</gene>
<feature type="transmembrane region" description="Helical" evidence="8">
    <location>
        <begin position="178"/>
        <end position="201"/>
    </location>
</feature>
<feature type="transmembrane region" description="Helical" evidence="8">
    <location>
        <begin position="126"/>
        <end position="145"/>
    </location>
</feature>
<dbReference type="PROSITE" id="PS50928">
    <property type="entry name" value="ABC_TM1"/>
    <property type="match status" value="1"/>
</dbReference>
<keyword evidence="7 8" id="KW-0472">Membrane</keyword>
<feature type="transmembrane region" description="Helical" evidence="8">
    <location>
        <begin position="68"/>
        <end position="88"/>
    </location>
</feature>
<dbReference type="EMBL" id="QKOX01000045">
    <property type="protein sequence ID" value="RWT15815.1"/>
    <property type="molecule type" value="Genomic_DNA"/>
</dbReference>
<dbReference type="CDD" id="cd06261">
    <property type="entry name" value="TM_PBP2"/>
    <property type="match status" value="1"/>
</dbReference>
<evidence type="ECO:0000313" key="11">
    <source>
        <dbReference type="Proteomes" id="UP000288843"/>
    </source>
</evidence>
<dbReference type="SUPFAM" id="SSF161098">
    <property type="entry name" value="MetI-like"/>
    <property type="match status" value="1"/>
</dbReference>
<evidence type="ECO:0000256" key="7">
    <source>
        <dbReference type="ARBA" id="ARBA00023136"/>
    </source>
</evidence>
<reference evidence="10 11" key="1">
    <citation type="submission" date="2018-06" db="EMBL/GenBank/DDBJ databases">
        <title>Carbapenemase-producing Enterobacteriaceae present in wastewater treatment plant effluent and nearby surface waters in the US.</title>
        <authorList>
            <person name="Mathys D.A."/>
            <person name="Mollenkopf D.F."/>
            <person name="Feicht S.M."/>
            <person name="Adams R.J."/>
            <person name="Albers A.L."/>
            <person name="Stuever D.M."/>
            <person name="Daniels J.B."/>
            <person name="Wittum T.E."/>
        </authorList>
    </citation>
    <scope>NUCLEOTIDE SEQUENCE [LARGE SCALE GENOMIC DNA]</scope>
    <source>
        <strain evidence="10 11">GEO_47_Down_B</strain>
    </source>
</reference>
<comment type="subcellular location">
    <subcellularLocation>
        <location evidence="1">Cell inner membrane</location>
        <topology evidence="1">Multi-pass membrane protein</topology>
    </subcellularLocation>
    <subcellularLocation>
        <location evidence="8">Cell membrane</location>
        <topology evidence="8">Multi-pass membrane protein</topology>
    </subcellularLocation>
</comment>
<dbReference type="Proteomes" id="UP000288843">
    <property type="component" value="Unassembled WGS sequence"/>
</dbReference>
<dbReference type="RefSeq" id="WP_128320304.1">
    <property type="nucleotide sequence ID" value="NZ_QKOX01000045.1"/>
</dbReference>
<keyword evidence="6 8" id="KW-1133">Transmembrane helix</keyword>
<keyword evidence="4" id="KW-0997">Cell inner membrane</keyword>
<protein>
    <submittedName>
        <fullName evidence="10">ABC transporter permease</fullName>
    </submittedName>
</protein>
<dbReference type="Gene3D" id="1.10.3720.10">
    <property type="entry name" value="MetI-like"/>
    <property type="match status" value="1"/>
</dbReference>
<evidence type="ECO:0000259" key="9">
    <source>
        <dbReference type="PROSITE" id="PS50928"/>
    </source>
</evidence>
<name>A0A443VF14_RAOPL</name>
<dbReference type="PANTHER" id="PTHR30151">
    <property type="entry name" value="ALKANE SULFONATE ABC TRANSPORTER-RELATED, MEMBRANE SUBUNIT"/>
    <property type="match status" value="1"/>
</dbReference>
<evidence type="ECO:0000313" key="10">
    <source>
        <dbReference type="EMBL" id="RWT15815.1"/>
    </source>
</evidence>
<comment type="similarity">
    <text evidence="8">Belongs to the binding-protein-dependent transport system permease family.</text>
</comment>
<dbReference type="PANTHER" id="PTHR30151:SF19">
    <property type="entry name" value="ABC TRANSPORTER PERMEASE"/>
    <property type="match status" value="1"/>
</dbReference>
<sequence length="254" mass="27426">MKKKSNGATTIVTSILLVLVALWELAAQVGLINGQLLGSPVGIFNSAVIGLTQGQLLSDTWVTFVETVLGLVIGSVLGIILGLVLWFYPRLSDIVKQFSILLNSIPKIALGPLIIIWFGSGMISKVWLAGISTFAVAMISACAAAEEVDKDLLNLFRSFKAQKSMVFRKLILPSSVPWIFSIFRINIGFALIGAVVGEFIASENGLGHTVFVAGSLFDLNTVWLGVIILTLIAAVLTWIVQLIEERVVSWKISQ</sequence>
<dbReference type="GO" id="GO:0005886">
    <property type="term" value="C:plasma membrane"/>
    <property type="evidence" value="ECO:0007669"/>
    <property type="project" value="UniProtKB-SubCell"/>
</dbReference>
<proteinExistence type="inferred from homology"/>
<dbReference type="InterPro" id="IPR000515">
    <property type="entry name" value="MetI-like"/>
</dbReference>
<evidence type="ECO:0000256" key="2">
    <source>
        <dbReference type="ARBA" id="ARBA00022448"/>
    </source>
</evidence>
<evidence type="ECO:0000256" key="3">
    <source>
        <dbReference type="ARBA" id="ARBA00022475"/>
    </source>
</evidence>
<accession>A0A443VF14</accession>